<dbReference type="InterPro" id="IPR010982">
    <property type="entry name" value="Lambda_DNA-bd_dom_sf"/>
</dbReference>
<dbReference type="AlphaFoldDB" id="A0A3D9SGG2"/>
<proteinExistence type="predicted"/>
<organism evidence="3 4">
    <name type="scientific">Paenibacillus taihuensis</name>
    <dbReference type="NCBI Taxonomy" id="1156355"/>
    <lineage>
        <taxon>Bacteria</taxon>
        <taxon>Bacillati</taxon>
        <taxon>Bacillota</taxon>
        <taxon>Bacilli</taxon>
        <taxon>Bacillales</taxon>
        <taxon>Paenibacillaceae</taxon>
        <taxon>Paenibacillus</taxon>
    </lineage>
</organism>
<evidence type="ECO:0000259" key="2">
    <source>
        <dbReference type="PROSITE" id="PS50943"/>
    </source>
</evidence>
<dbReference type="Gene3D" id="1.10.260.40">
    <property type="entry name" value="lambda repressor-like DNA-binding domains"/>
    <property type="match status" value="1"/>
</dbReference>
<gene>
    <name evidence="3" type="ORF">A8990_10540</name>
</gene>
<dbReference type="SMART" id="SM00530">
    <property type="entry name" value="HTH_XRE"/>
    <property type="match status" value="1"/>
</dbReference>
<dbReference type="PROSITE" id="PS50943">
    <property type="entry name" value="HTH_CROC1"/>
    <property type="match status" value="1"/>
</dbReference>
<dbReference type="PANTHER" id="PTHR46558">
    <property type="entry name" value="TRACRIPTIONAL REGULATORY PROTEIN-RELATED-RELATED"/>
    <property type="match status" value="1"/>
</dbReference>
<keyword evidence="4" id="KW-1185">Reference proteome</keyword>
<dbReference type="Pfam" id="PF01381">
    <property type="entry name" value="HTH_3"/>
    <property type="match status" value="1"/>
</dbReference>
<dbReference type="PANTHER" id="PTHR46558:SF11">
    <property type="entry name" value="HTH-TYPE TRANSCRIPTIONAL REGULATOR XRE"/>
    <property type="match status" value="1"/>
</dbReference>
<reference evidence="3 4" key="1">
    <citation type="submission" date="2018-08" db="EMBL/GenBank/DDBJ databases">
        <title>Genomic Encyclopedia of Type Strains, Phase III (KMG-III): the genomes of soil and plant-associated and newly described type strains.</title>
        <authorList>
            <person name="Whitman W."/>
        </authorList>
    </citation>
    <scope>NUCLEOTIDE SEQUENCE [LARGE SCALE GENOMIC DNA]</scope>
    <source>
        <strain evidence="3 4">CGMCC 1.10966</strain>
    </source>
</reference>
<dbReference type="OrthoDB" id="9812960at2"/>
<evidence type="ECO:0000313" key="4">
    <source>
        <dbReference type="Proteomes" id="UP000256304"/>
    </source>
</evidence>
<sequence>MLMDRLKQRRKAMNYTQEQLAELVNAKKTTISNYETGYSTPNNEMLSDLADVLHTTVDYLLGRSENPTSLDAIGDGTAAIPEFATRKDVRDFKTFLNQQEVMFDGVPLSAEDKARVLGYMEGMFWDAKKMNKRSKPSSES</sequence>
<dbReference type="SUPFAM" id="SSF47413">
    <property type="entry name" value="lambda repressor-like DNA-binding domains"/>
    <property type="match status" value="1"/>
</dbReference>
<protein>
    <submittedName>
        <fullName evidence="3">DNA-binding XRE family transcriptional regulator</fullName>
    </submittedName>
</protein>
<keyword evidence="1 3" id="KW-0238">DNA-binding</keyword>
<feature type="domain" description="HTH cro/C1-type" evidence="2">
    <location>
        <begin position="6"/>
        <end position="60"/>
    </location>
</feature>
<comment type="caution">
    <text evidence="3">The sequence shown here is derived from an EMBL/GenBank/DDBJ whole genome shotgun (WGS) entry which is preliminary data.</text>
</comment>
<accession>A0A3D9SGG2</accession>
<name>A0A3D9SGG2_9BACL</name>
<dbReference type="CDD" id="cd00093">
    <property type="entry name" value="HTH_XRE"/>
    <property type="match status" value="1"/>
</dbReference>
<dbReference type="GO" id="GO:0003677">
    <property type="term" value="F:DNA binding"/>
    <property type="evidence" value="ECO:0007669"/>
    <property type="project" value="UniProtKB-KW"/>
</dbReference>
<evidence type="ECO:0000313" key="3">
    <source>
        <dbReference type="EMBL" id="REE91335.1"/>
    </source>
</evidence>
<dbReference type="InterPro" id="IPR001387">
    <property type="entry name" value="Cro/C1-type_HTH"/>
</dbReference>
<dbReference type="EMBL" id="QTTN01000005">
    <property type="protein sequence ID" value="REE91335.1"/>
    <property type="molecule type" value="Genomic_DNA"/>
</dbReference>
<dbReference type="Proteomes" id="UP000256304">
    <property type="component" value="Unassembled WGS sequence"/>
</dbReference>
<evidence type="ECO:0000256" key="1">
    <source>
        <dbReference type="ARBA" id="ARBA00023125"/>
    </source>
</evidence>